<dbReference type="PRINTS" id="PR00320">
    <property type="entry name" value="GPROTEINBRPT"/>
</dbReference>
<proteinExistence type="predicted"/>
<dbReference type="GO" id="GO:0005634">
    <property type="term" value="C:nucleus"/>
    <property type="evidence" value="ECO:0007669"/>
    <property type="project" value="EnsemblFungi"/>
</dbReference>
<dbReference type="VEuPathDB" id="FungiDB:Z518_01258"/>
<dbReference type="STRING" id="1442369.A0A0D2G5M0"/>
<dbReference type="OrthoDB" id="10264376at2759"/>
<keyword evidence="1 3" id="KW-0853">WD repeat</keyword>
<feature type="repeat" description="WD" evidence="3">
    <location>
        <begin position="300"/>
        <end position="324"/>
    </location>
</feature>
<keyword evidence="2" id="KW-0677">Repeat</keyword>
<evidence type="ECO:0000313" key="5">
    <source>
        <dbReference type="EMBL" id="KIX10177.1"/>
    </source>
</evidence>
<dbReference type="InterPro" id="IPR015943">
    <property type="entry name" value="WD40/YVTN_repeat-like_dom_sf"/>
</dbReference>
<dbReference type="GO" id="GO:0035861">
    <property type="term" value="C:site of double-strand break"/>
    <property type="evidence" value="ECO:0007669"/>
    <property type="project" value="EnsemblFungi"/>
</dbReference>
<accession>A0A0D2G5M0</accession>
<dbReference type="PANTHER" id="PTHR16017">
    <property type="entry name" value="GASTRULATION DEFECTIVE PROTEIN 1-RELATED"/>
    <property type="match status" value="1"/>
</dbReference>
<evidence type="ECO:0008006" key="7">
    <source>
        <dbReference type="Google" id="ProtNLM"/>
    </source>
</evidence>
<feature type="region of interest" description="Disordered" evidence="4">
    <location>
        <begin position="1"/>
        <end position="73"/>
    </location>
</feature>
<feature type="compositionally biased region" description="Acidic residues" evidence="4">
    <location>
        <begin position="53"/>
        <end position="68"/>
    </location>
</feature>
<dbReference type="GeneID" id="25289329"/>
<feature type="region of interest" description="Disordered" evidence="4">
    <location>
        <begin position="461"/>
        <end position="504"/>
    </location>
</feature>
<reference evidence="5 6" key="1">
    <citation type="submission" date="2015-01" db="EMBL/GenBank/DDBJ databases">
        <title>The Genome Sequence of Rhinocladiella mackenzie CBS 650.93.</title>
        <authorList>
            <consortium name="The Broad Institute Genomics Platform"/>
            <person name="Cuomo C."/>
            <person name="de Hoog S."/>
            <person name="Gorbushina A."/>
            <person name="Stielow B."/>
            <person name="Teixiera M."/>
            <person name="Abouelleil A."/>
            <person name="Chapman S.B."/>
            <person name="Priest M."/>
            <person name="Young S.K."/>
            <person name="Wortman J."/>
            <person name="Nusbaum C."/>
            <person name="Birren B."/>
        </authorList>
    </citation>
    <scope>NUCLEOTIDE SEQUENCE [LARGE SCALE GENOMIC DNA]</scope>
    <source>
        <strain evidence="5 6">CBS 650.93</strain>
    </source>
</reference>
<dbReference type="SMART" id="SM00320">
    <property type="entry name" value="WD40"/>
    <property type="match status" value="4"/>
</dbReference>
<dbReference type="PROSITE" id="PS50082">
    <property type="entry name" value="WD_REPEATS_2"/>
    <property type="match status" value="3"/>
</dbReference>
<dbReference type="InterPro" id="IPR036322">
    <property type="entry name" value="WD40_repeat_dom_sf"/>
</dbReference>
<dbReference type="PROSITE" id="PS00678">
    <property type="entry name" value="WD_REPEATS_1"/>
    <property type="match status" value="1"/>
</dbReference>
<evidence type="ECO:0000313" key="6">
    <source>
        <dbReference type="Proteomes" id="UP000053617"/>
    </source>
</evidence>
<evidence type="ECO:0000256" key="4">
    <source>
        <dbReference type="SAM" id="MobiDB-lite"/>
    </source>
</evidence>
<evidence type="ECO:0000256" key="3">
    <source>
        <dbReference type="PROSITE-ProRule" id="PRU00221"/>
    </source>
</evidence>
<dbReference type="AlphaFoldDB" id="A0A0D2G5M0"/>
<feature type="compositionally biased region" description="Polar residues" evidence="4">
    <location>
        <begin position="461"/>
        <end position="472"/>
    </location>
</feature>
<dbReference type="PANTHER" id="PTHR16017:SF0">
    <property type="entry name" value="WD REPEAT-CONTAINING PROTEIN 70"/>
    <property type="match status" value="1"/>
</dbReference>
<feature type="repeat" description="WD" evidence="3">
    <location>
        <begin position="76"/>
        <end position="117"/>
    </location>
</feature>
<sequence>MDKETFKDFLPTSFGGSGEGFDPTAQMEKARRKVLGSTAPQASTSTASKSDSDSDEDSDGDSEDEDEYPTSHEIVFKTHDRAVTTITVDASGSRMITGSTDCTIKLYDFATMTPNTLRAFKSVDPTATKSSANSESHPIHVAKFNPNSPSQVLVISATPQARILSRDGEVMTEFIKGDMYLRDMNMTKGHISEITSGTWHPHVYDLCVTAGTDSTLRIWDVNVRTKQKDVIVHKSKLAGSAGRSRMTAVTWGGQVESSNSLLVAAALDGSLLMWGGDGPYTRPSAEISQAHESNTWTSGIDIGSDGRLVVTRGGDNTIKLWDTRKFKQPVNTASHVSTSSQHPTSNIMFAPNSSSIITGSETGDLHILNPATLKPELVTPVTPELPLISVLWHDKLNQIITGSAHAETHVLFNPKISTKGAVMVMSKQPKRRHVDDDPSLTTDISQGVSGDAIVNSGTSNEAIQSSSFTSRHPTIGLTASGRSRDPRRPHVPVSTPFAKSQPDERHIKERIPLSTMREEDPREALLKYAEKAEKDPMFTNAWKKTQPKTIYADLSDEEDGGPQKKKQKT</sequence>
<protein>
    <recommendedName>
        <fullName evidence="7">WD repeat protein</fullName>
    </recommendedName>
</protein>
<feature type="compositionally biased region" description="Low complexity" evidence="4">
    <location>
        <begin position="37"/>
        <end position="49"/>
    </location>
</feature>
<keyword evidence="6" id="KW-1185">Reference proteome</keyword>
<feature type="region of interest" description="Disordered" evidence="4">
    <location>
        <begin position="538"/>
        <end position="569"/>
    </location>
</feature>
<dbReference type="EMBL" id="KN847475">
    <property type="protein sequence ID" value="KIX10177.1"/>
    <property type="molecule type" value="Genomic_DNA"/>
</dbReference>
<name>A0A0D2G5M0_9EURO</name>
<dbReference type="RefSeq" id="XP_013277313.1">
    <property type="nucleotide sequence ID" value="XM_013421859.1"/>
</dbReference>
<feature type="region of interest" description="Disordered" evidence="4">
    <location>
        <begin position="428"/>
        <end position="448"/>
    </location>
</feature>
<dbReference type="Gene3D" id="2.130.10.10">
    <property type="entry name" value="YVTN repeat-like/Quinoprotein amine dehydrogenase"/>
    <property type="match status" value="2"/>
</dbReference>
<dbReference type="HOGENOM" id="CLU_014033_2_0_1"/>
<feature type="repeat" description="WD" evidence="3">
    <location>
        <begin position="187"/>
        <end position="229"/>
    </location>
</feature>
<dbReference type="InterPro" id="IPR051858">
    <property type="entry name" value="WD_repeat_GAD-1"/>
</dbReference>
<evidence type="ECO:0000256" key="2">
    <source>
        <dbReference type="ARBA" id="ARBA00022737"/>
    </source>
</evidence>
<gene>
    <name evidence="5" type="ORF">Z518_01258</name>
</gene>
<organism evidence="5 6">
    <name type="scientific">Rhinocladiella mackenziei CBS 650.93</name>
    <dbReference type="NCBI Taxonomy" id="1442369"/>
    <lineage>
        <taxon>Eukaryota</taxon>
        <taxon>Fungi</taxon>
        <taxon>Dikarya</taxon>
        <taxon>Ascomycota</taxon>
        <taxon>Pezizomycotina</taxon>
        <taxon>Eurotiomycetes</taxon>
        <taxon>Chaetothyriomycetidae</taxon>
        <taxon>Chaetothyriales</taxon>
        <taxon>Herpotrichiellaceae</taxon>
        <taxon>Rhinocladiella</taxon>
    </lineage>
</organism>
<dbReference type="InterPro" id="IPR001680">
    <property type="entry name" value="WD40_rpt"/>
</dbReference>
<dbReference type="InterPro" id="IPR019775">
    <property type="entry name" value="WD40_repeat_CS"/>
</dbReference>
<dbReference type="InterPro" id="IPR020472">
    <property type="entry name" value="WD40_PAC1"/>
</dbReference>
<dbReference type="PROSITE" id="PS50294">
    <property type="entry name" value="WD_REPEATS_REGION"/>
    <property type="match status" value="2"/>
</dbReference>
<evidence type="ECO:0000256" key="1">
    <source>
        <dbReference type="ARBA" id="ARBA00022574"/>
    </source>
</evidence>
<dbReference type="Pfam" id="PF00400">
    <property type="entry name" value="WD40"/>
    <property type="match status" value="3"/>
</dbReference>
<dbReference type="GO" id="GO:0080008">
    <property type="term" value="C:Cul4-RING E3 ubiquitin ligase complex"/>
    <property type="evidence" value="ECO:0007669"/>
    <property type="project" value="EnsemblFungi"/>
</dbReference>
<feature type="compositionally biased region" description="Polar residues" evidence="4">
    <location>
        <begin position="439"/>
        <end position="448"/>
    </location>
</feature>
<dbReference type="SUPFAM" id="SSF50978">
    <property type="entry name" value="WD40 repeat-like"/>
    <property type="match status" value="1"/>
</dbReference>
<dbReference type="GO" id="GO:0000724">
    <property type="term" value="P:double-strand break repair via homologous recombination"/>
    <property type="evidence" value="ECO:0007669"/>
    <property type="project" value="EnsemblFungi"/>
</dbReference>
<dbReference type="Proteomes" id="UP000053617">
    <property type="component" value="Unassembled WGS sequence"/>
</dbReference>